<reference evidence="2 3" key="1">
    <citation type="submission" date="2021-03" db="EMBL/GenBank/DDBJ databases">
        <title>Paenibacillus artemisicola MWE-103 whole genome sequence.</title>
        <authorList>
            <person name="Ham Y.J."/>
        </authorList>
    </citation>
    <scope>NUCLEOTIDE SEQUENCE [LARGE SCALE GENOMIC DNA]</scope>
    <source>
        <strain evidence="2 3">MWE-103</strain>
    </source>
</reference>
<dbReference type="RefSeq" id="WP_208847478.1">
    <property type="nucleotide sequence ID" value="NZ_JAGGDJ010000004.1"/>
</dbReference>
<dbReference type="EMBL" id="JAGGDJ010000004">
    <property type="protein sequence ID" value="MBO7744552.1"/>
    <property type="molecule type" value="Genomic_DNA"/>
</dbReference>
<keyword evidence="3" id="KW-1185">Reference proteome</keyword>
<organism evidence="2 3">
    <name type="scientific">Paenibacillus artemisiicola</name>
    <dbReference type="NCBI Taxonomy" id="1172618"/>
    <lineage>
        <taxon>Bacteria</taxon>
        <taxon>Bacillati</taxon>
        <taxon>Bacillota</taxon>
        <taxon>Bacilli</taxon>
        <taxon>Bacillales</taxon>
        <taxon>Paenibacillaceae</taxon>
        <taxon>Paenibacillus</taxon>
    </lineage>
</organism>
<feature type="compositionally biased region" description="Low complexity" evidence="1">
    <location>
        <begin position="44"/>
        <end position="55"/>
    </location>
</feature>
<accession>A0ABS3W8E0</accession>
<feature type="region of interest" description="Disordered" evidence="1">
    <location>
        <begin position="28"/>
        <end position="55"/>
    </location>
</feature>
<protein>
    <submittedName>
        <fullName evidence="2">Uncharacterized protein</fullName>
    </submittedName>
</protein>
<evidence type="ECO:0000313" key="3">
    <source>
        <dbReference type="Proteomes" id="UP000670947"/>
    </source>
</evidence>
<proteinExistence type="predicted"/>
<evidence type="ECO:0000256" key="1">
    <source>
        <dbReference type="SAM" id="MobiDB-lite"/>
    </source>
</evidence>
<name>A0ABS3W8E0_9BACL</name>
<comment type="caution">
    <text evidence="2">The sequence shown here is derived from an EMBL/GenBank/DDBJ whole genome shotgun (WGS) entry which is preliminary data.</text>
</comment>
<sequence length="55" mass="5648">MSRRTSWGVLYTALLCRLILDEEKARMVGRRPDGGSPEGGGAGPASAADSSRAGG</sequence>
<dbReference type="Proteomes" id="UP000670947">
    <property type="component" value="Unassembled WGS sequence"/>
</dbReference>
<gene>
    <name evidence="2" type="ORF">I8J29_10115</name>
</gene>
<evidence type="ECO:0000313" key="2">
    <source>
        <dbReference type="EMBL" id="MBO7744552.1"/>
    </source>
</evidence>